<sequence length="421" mass="46301">MNPKKSQWIWSAGGLALALGAGVMIGRVSAPEGKSDASADGSSTSGRGTGNGGPLSLAERLERKRAGEGRETASKPADKDLKSILDVTSRLDRTQRLLAFLDRLPADQFAGVYDELRNSPSAELRGAERSLILQAWAERDPLGAVGFLQQGGAGDWERETALSSWAANDPQAAFAWASSAPDEGDVNNWLLGATRGIAAADPQLARDYIAKLEGRTRDQAIDAVEPYVTQFGFDYSKSWLAGLTDEGLRNQASRELSRDMARLDPAQAAQWNAAMTDVNTRRDISETVADHWARQDLDSARSWVERLPEDTKSEAAEGVARQYARQDPAAAAKWLASLGNNPDLDGARQVFIEESFRNSPETSLNFVSNISDPQRQQGYYWRYLGNWMRSDEGAARQWMNSNSQQLPPQIVERFNRPRQTQ</sequence>
<protein>
    <submittedName>
        <fullName evidence="2">Uncharacterized protein</fullName>
    </submittedName>
</protein>
<evidence type="ECO:0000256" key="1">
    <source>
        <dbReference type="SAM" id="MobiDB-lite"/>
    </source>
</evidence>
<proteinExistence type="predicted"/>
<dbReference type="EMBL" id="JAPDDT010000001">
    <property type="protein sequence ID" value="MCW1921838.1"/>
    <property type="molecule type" value="Genomic_DNA"/>
</dbReference>
<dbReference type="Proteomes" id="UP001320876">
    <property type="component" value="Unassembled WGS sequence"/>
</dbReference>
<evidence type="ECO:0000313" key="2">
    <source>
        <dbReference type="EMBL" id="MCW1921838.1"/>
    </source>
</evidence>
<name>A0ABT3GEI7_9BACT</name>
<keyword evidence="3" id="KW-1185">Reference proteome</keyword>
<dbReference type="RefSeq" id="WP_264485947.1">
    <property type="nucleotide sequence ID" value="NZ_JAPDDT010000001.1"/>
</dbReference>
<reference evidence="2 3" key="1">
    <citation type="submission" date="2022-10" db="EMBL/GenBank/DDBJ databases">
        <title>Luteolibacter arcticus strain CCTCC AB 2014275, whole genome shotgun sequencing project.</title>
        <authorList>
            <person name="Zhao G."/>
            <person name="Shen L."/>
        </authorList>
    </citation>
    <scope>NUCLEOTIDE SEQUENCE [LARGE SCALE GENOMIC DNA]</scope>
    <source>
        <strain evidence="2 3">CCTCC AB 2014275</strain>
    </source>
</reference>
<accession>A0ABT3GEI7</accession>
<comment type="caution">
    <text evidence="2">The sequence shown here is derived from an EMBL/GenBank/DDBJ whole genome shotgun (WGS) entry which is preliminary data.</text>
</comment>
<feature type="region of interest" description="Disordered" evidence="1">
    <location>
        <begin position="31"/>
        <end position="77"/>
    </location>
</feature>
<evidence type="ECO:0000313" key="3">
    <source>
        <dbReference type="Proteomes" id="UP001320876"/>
    </source>
</evidence>
<feature type="compositionally biased region" description="Basic and acidic residues" evidence="1">
    <location>
        <begin position="59"/>
        <end position="77"/>
    </location>
</feature>
<gene>
    <name evidence="2" type="ORF">OKA05_04695</name>
</gene>
<organism evidence="2 3">
    <name type="scientific">Luteolibacter arcticus</name>
    <dbReference type="NCBI Taxonomy" id="1581411"/>
    <lineage>
        <taxon>Bacteria</taxon>
        <taxon>Pseudomonadati</taxon>
        <taxon>Verrucomicrobiota</taxon>
        <taxon>Verrucomicrobiia</taxon>
        <taxon>Verrucomicrobiales</taxon>
        <taxon>Verrucomicrobiaceae</taxon>
        <taxon>Luteolibacter</taxon>
    </lineage>
</organism>
<feature type="compositionally biased region" description="Low complexity" evidence="1">
    <location>
        <begin position="36"/>
        <end position="46"/>
    </location>
</feature>